<dbReference type="PROSITE" id="PS50106">
    <property type="entry name" value="PDZ"/>
    <property type="match status" value="1"/>
</dbReference>
<keyword evidence="3 6" id="KW-0518">Myosin</keyword>
<keyword evidence="1 6" id="KW-0547">Nucleotide-binding</keyword>
<evidence type="ECO:0000256" key="2">
    <source>
        <dbReference type="ARBA" id="ARBA00022840"/>
    </source>
</evidence>
<accession>A0AA36GZU7</accession>
<dbReference type="InterPro" id="IPR036961">
    <property type="entry name" value="Kinesin_motor_dom_sf"/>
</dbReference>
<dbReference type="GO" id="GO:0016020">
    <property type="term" value="C:membrane"/>
    <property type="evidence" value="ECO:0007669"/>
    <property type="project" value="TreeGrafter"/>
</dbReference>
<dbReference type="PANTHER" id="PTHR13140">
    <property type="entry name" value="MYOSIN"/>
    <property type="match status" value="1"/>
</dbReference>
<dbReference type="EMBL" id="CATQJL010000305">
    <property type="protein sequence ID" value="CAJ0601211.1"/>
    <property type="molecule type" value="Genomic_DNA"/>
</dbReference>
<feature type="domain" description="Myosin motor" evidence="10">
    <location>
        <begin position="337"/>
        <end position="1063"/>
    </location>
</feature>
<dbReference type="Gene3D" id="2.30.42.10">
    <property type="match status" value="1"/>
</dbReference>
<feature type="coiled-coil region" evidence="7">
    <location>
        <begin position="1134"/>
        <end position="1203"/>
    </location>
</feature>
<feature type="domain" description="PDZ" evidence="9">
    <location>
        <begin position="155"/>
        <end position="249"/>
    </location>
</feature>
<dbReference type="InterPro" id="IPR001609">
    <property type="entry name" value="Myosin_head_motor_dom-like"/>
</dbReference>
<keyword evidence="7" id="KW-0175">Coiled coil</keyword>
<feature type="compositionally biased region" description="Basic and acidic residues" evidence="8">
    <location>
        <begin position="1762"/>
        <end position="1771"/>
    </location>
</feature>
<dbReference type="InterPro" id="IPR027417">
    <property type="entry name" value="P-loop_NTPase"/>
</dbReference>
<dbReference type="InterPro" id="IPR036034">
    <property type="entry name" value="PDZ_sf"/>
</dbReference>
<keyword evidence="12" id="KW-1185">Reference proteome</keyword>
<dbReference type="PANTHER" id="PTHR13140:SF706">
    <property type="entry name" value="DILUTE CLASS UNCONVENTIONAL MYOSIN, ISOFORM C"/>
    <property type="match status" value="1"/>
</dbReference>
<comment type="caution">
    <text evidence="6">Lacks conserved residue(s) required for the propagation of feature annotation.</text>
</comment>
<organism evidence="11 12">
    <name type="scientific">Cylicocyclus nassatus</name>
    <name type="common">Nematode worm</name>
    <dbReference type="NCBI Taxonomy" id="53992"/>
    <lineage>
        <taxon>Eukaryota</taxon>
        <taxon>Metazoa</taxon>
        <taxon>Ecdysozoa</taxon>
        <taxon>Nematoda</taxon>
        <taxon>Chromadorea</taxon>
        <taxon>Rhabditida</taxon>
        <taxon>Rhabditina</taxon>
        <taxon>Rhabditomorpha</taxon>
        <taxon>Strongyloidea</taxon>
        <taxon>Strongylidae</taxon>
        <taxon>Cylicocyclus</taxon>
    </lineage>
</organism>
<evidence type="ECO:0000313" key="12">
    <source>
        <dbReference type="Proteomes" id="UP001176961"/>
    </source>
</evidence>
<dbReference type="Pfam" id="PF00063">
    <property type="entry name" value="Myosin_head"/>
    <property type="match status" value="1"/>
</dbReference>
<feature type="coiled-coil region" evidence="7">
    <location>
        <begin position="1497"/>
        <end position="1733"/>
    </location>
</feature>
<keyword evidence="5 6" id="KW-0009">Actin-binding</keyword>
<evidence type="ECO:0000256" key="8">
    <source>
        <dbReference type="SAM" id="MobiDB-lite"/>
    </source>
</evidence>
<dbReference type="SMART" id="SM00228">
    <property type="entry name" value="PDZ"/>
    <property type="match status" value="1"/>
</dbReference>
<dbReference type="GO" id="GO:0005524">
    <property type="term" value="F:ATP binding"/>
    <property type="evidence" value="ECO:0007669"/>
    <property type="project" value="UniProtKB-UniRule"/>
</dbReference>
<dbReference type="GO" id="GO:0051015">
    <property type="term" value="F:actin filament binding"/>
    <property type="evidence" value="ECO:0007669"/>
    <property type="project" value="TreeGrafter"/>
</dbReference>
<dbReference type="GO" id="GO:0000146">
    <property type="term" value="F:microfilament motor activity"/>
    <property type="evidence" value="ECO:0007669"/>
    <property type="project" value="TreeGrafter"/>
</dbReference>
<dbReference type="GO" id="GO:0005737">
    <property type="term" value="C:cytoplasm"/>
    <property type="evidence" value="ECO:0007669"/>
    <property type="project" value="TreeGrafter"/>
</dbReference>
<dbReference type="PROSITE" id="PS51456">
    <property type="entry name" value="MYOSIN_MOTOR"/>
    <property type="match status" value="1"/>
</dbReference>
<proteinExistence type="inferred from homology"/>
<feature type="binding site" evidence="6">
    <location>
        <begin position="431"/>
        <end position="438"/>
    </location>
    <ligand>
        <name>ATP</name>
        <dbReference type="ChEBI" id="CHEBI:30616"/>
    </ligand>
</feature>
<feature type="compositionally biased region" description="Basic and acidic residues" evidence="8">
    <location>
        <begin position="1299"/>
        <end position="1325"/>
    </location>
</feature>
<dbReference type="Pfam" id="PF24556">
    <property type="entry name" value="SH3_Myosin-XVIIIa"/>
    <property type="match status" value="1"/>
</dbReference>
<feature type="region of interest" description="Disordered" evidence="8">
    <location>
        <begin position="1299"/>
        <end position="1351"/>
    </location>
</feature>
<evidence type="ECO:0000259" key="9">
    <source>
        <dbReference type="PROSITE" id="PS50106"/>
    </source>
</evidence>
<feature type="compositionally biased region" description="Basic and acidic residues" evidence="8">
    <location>
        <begin position="69"/>
        <end position="82"/>
    </location>
</feature>
<reference evidence="11" key="1">
    <citation type="submission" date="2023-07" db="EMBL/GenBank/DDBJ databases">
        <authorList>
            <consortium name="CYATHOMIX"/>
        </authorList>
    </citation>
    <scope>NUCLEOTIDE SEQUENCE</scope>
    <source>
        <strain evidence="11">N/A</strain>
    </source>
</reference>
<dbReference type="Proteomes" id="UP001176961">
    <property type="component" value="Unassembled WGS sequence"/>
</dbReference>
<evidence type="ECO:0000256" key="1">
    <source>
        <dbReference type="ARBA" id="ARBA00022741"/>
    </source>
</evidence>
<evidence type="ECO:0000313" key="11">
    <source>
        <dbReference type="EMBL" id="CAJ0601211.1"/>
    </source>
</evidence>
<dbReference type="Pfam" id="PF00595">
    <property type="entry name" value="PDZ"/>
    <property type="match status" value="1"/>
</dbReference>
<dbReference type="GO" id="GO:0016459">
    <property type="term" value="C:myosin complex"/>
    <property type="evidence" value="ECO:0007669"/>
    <property type="project" value="UniProtKB-KW"/>
</dbReference>
<evidence type="ECO:0000256" key="7">
    <source>
        <dbReference type="SAM" id="Coils"/>
    </source>
</evidence>
<sequence length="1778" mass="201711">MQRRLGLSNKAGFLNFVNTISFCGVQGRFKMMFFRKKEKEEVPVIGGHKQRPPVPPKRTILPHTNNKAEANHRTDKKEKVDDEAIYDTPRQEKVERPKFTLSSGDSLEASTARGSSKDSDDMALPPVRGFGSPKDFNIQGLALPALAVVQVKVRTLTLQKSVTGDFGFSIRRVQFPSSRKGGLRTVVFAEPSDIRAGPPRPDDLKNGLLPGDQLVKIDGRNVDSMSREELQNAVRSAGDKIVLEVKSVPELAEFCDRKHRQSGVRDNGDQLMLGHINTNLHEDIPEDQRYWLIHKGGYTMVRLLEHLPDGRALVKVAGREMTVDSTDIDRMNPTHLDRVGDVAALRYLNETSTVHLLRQRHGCNLLYTNAGLTSILCVASAEEGSIGQDRLVSLFKGCRRGQMPAHVYATAQQVYRNLQMTGQNQCIVLTGNSGSGKTTQLRNLVHYLSEVAGWTRTLPYEKLAQAMGVVEAFGHAATILHRDSTRFLHLFALGFDKAAALRSARLQVSLLEADRVIRREKGEASFHVFYYLWEGAEGALRERLQLDSIESPSITPYTKEEDRQSAKEAWERLILAFTAFGLNQGQIDAVCSVLAAILHLQAAGCTPGSAQRAQFLRVSHAQQAAALLGVSTEELANALFRGRTSGNVVTAKMGNTSRIALTSSRGPDAPEALISFCAGLYQELFYTIVESINKALSSNAACTWISVLDFTGSSFHVNWTDASGRKLLGLNELVHNYINERVVELFYDACFVEAQEIYSREQIDVEVEMPIVSPCPLNRLMDQKQQLLACTDIERRSEEKRGLLAILEEESMFPGATDESLLERIFVHLGDESRLIRRASRPLQFVLEHAMSCYPTTYDVTGWVKQAQPCESAAAARPLLILSKSPTITSLFGTFVPTDASKLRRATQAAQIELNARRSVNGFFANISGQIDYVFSTLRRGHRSHFVHCIQPSTNMRSATTGSYETIDVPFVRNQLRSILLIDSVRANNSGYPERVTFRDFRRRFGCLIEDDLNSSLDNALDDRAAVSRILERMDIHQHRYRLGMSQVLLAADVLCELEDRRELSLSGLVTAFQRECRRYLAAKWLQRRRVLETAIRCIQKNGRAYVRVREWPWWRLYTRVVPLIAASRGDTSHQECEQRMRQLEQQLHTLRVEKTKHEGRVEELEQRLAREVQAANEVTQALDRETQTRVQLERRLQQYRDGGMDEERISRVSSSIKLESDEKTTELKNELVRVQHAEEQLRTKTQRAVAQLKDVEAELNKVRARNETLEKKQQRFDADIGAVQSQLNEMKEYKERVEKERDEHQMVASRKNSELQELKTENSELRTQVSRLRREAEERSDAASGGEQVVALQKAKRELENKLREQEEELDDLAGTNQQLQQQITRLEMGAERLKADLNRESNTKETEIDEIRGQYQRRLRTLEDQLADLQDANSSLVKENRVLEARARQYDLNTQTFEFSGGHYRRELRKALALLADTQTLLAHERESAPSQALLRQLRDQLEDAEAAKMSALKGRHGLESELNEVRVQLEQALVAKSAAEDRALILLKEKNSGSALIEEKDEQYQQLMRKYKAAIQQTHLDHIAMADYVEQIAELEKTKQKLSEQLSEETSNAAFLAQHTVEKHKLILCEQKVRDLEGKLDLEIAQKQRLESMVIKLRDEVDSLQEQVTESTTSRDKDNEILRKARKENMQLQETIEELQKRDMDAVHKNKAARDEIDRLEETNKAQAAELKLCHRRIESLQAALHEGLGDEESDGESECERTLEDGRSTGMNIL</sequence>
<dbReference type="Gene3D" id="3.40.850.10">
    <property type="entry name" value="Kinesin motor domain"/>
    <property type="match status" value="1"/>
</dbReference>
<evidence type="ECO:0000256" key="3">
    <source>
        <dbReference type="ARBA" id="ARBA00023123"/>
    </source>
</evidence>
<dbReference type="Gene3D" id="1.10.10.820">
    <property type="match status" value="1"/>
</dbReference>
<name>A0AA36GZU7_CYLNA</name>
<dbReference type="SUPFAM" id="SSF52540">
    <property type="entry name" value="P-loop containing nucleoside triphosphate hydrolases"/>
    <property type="match status" value="1"/>
</dbReference>
<feature type="region of interest" description="Disordered" evidence="8">
    <location>
        <begin position="46"/>
        <end position="128"/>
    </location>
</feature>
<dbReference type="InterPro" id="IPR001478">
    <property type="entry name" value="PDZ"/>
</dbReference>
<evidence type="ECO:0000256" key="4">
    <source>
        <dbReference type="ARBA" id="ARBA00023175"/>
    </source>
</evidence>
<dbReference type="InterPro" id="IPR057772">
    <property type="entry name" value="SH3_Myo18a"/>
</dbReference>
<dbReference type="Gene3D" id="1.20.120.720">
    <property type="entry name" value="Myosin VI head, motor domain, U50 subdomain"/>
    <property type="match status" value="1"/>
</dbReference>
<feature type="compositionally biased region" description="Basic and acidic residues" evidence="8">
    <location>
        <begin position="1333"/>
        <end position="1342"/>
    </location>
</feature>
<evidence type="ECO:0000256" key="5">
    <source>
        <dbReference type="ARBA" id="ARBA00023203"/>
    </source>
</evidence>
<dbReference type="PRINTS" id="PR00193">
    <property type="entry name" value="MYOSINHEAVY"/>
</dbReference>
<gene>
    <name evidence="11" type="ORF">CYNAS_LOCUS13194</name>
</gene>
<keyword evidence="4 6" id="KW-0505">Motor protein</keyword>
<dbReference type="Gene3D" id="1.20.5.4820">
    <property type="match status" value="1"/>
</dbReference>
<feature type="compositionally biased region" description="Basic and acidic residues" evidence="8">
    <location>
        <begin position="89"/>
        <end position="98"/>
    </location>
</feature>
<dbReference type="SUPFAM" id="SSF50156">
    <property type="entry name" value="PDZ domain-like"/>
    <property type="match status" value="1"/>
</dbReference>
<dbReference type="Gene3D" id="1.20.58.530">
    <property type="match status" value="1"/>
</dbReference>
<evidence type="ECO:0000259" key="10">
    <source>
        <dbReference type="PROSITE" id="PS51456"/>
    </source>
</evidence>
<dbReference type="SMART" id="SM00242">
    <property type="entry name" value="MYSc"/>
    <property type="match status" value="1"/>
</dbReference>
<feature type="compositionally biased region" description="Polar residues" evidence="8">
    <location>
        <begin position="100"/>
        <end position="114"/>
    </location>
</feature>
<comment type="caution">
    <text evidence="11">The sequence shown here is derived from an EMBL/GenBank/DDBJ whole genome shotgun (WGS) entry which is preliminary data.</text>
</comment>
<evidence type="ECO:0000256" key="6">
    <source>
        <dbReference type="PROSITE-ProRule" id="PRU00782"/>
    </source>
</evidence>
<keyword evidence="2 6" id="KW-0067">ATP-binding</keyword>
<comment type="similarity">
    <text evidence="6">Belongs to the TRAFAC class myosin-kinesin ATPase superfamily. Myosin family.</text>
</comment>
<dbReference type="GO" id="GO:0007015">
    <property type="term" value="P:actin filament organization"/>
    <property type="evidence" value="ECO:0007669"/>
    <property type="project" value="TreeGrafter"/>
</dbReference>
<protein>
    <submittedName>
        <fullName evidence="11">Uncharacterized protein</fullName>
    </submittedName>
</protein>
<feature type="region of interest" description="Disordered" evidence="8">
    <location>
        <begin position="1750"/>
        <end position="1778"/>
    </location>
</feature>